<dbReference type="RefSeq" id="WP_308437356.1">
    <property type="nucleotide sequence ID" value="NZ_BNBN01000010.1"/>
</dbReference>
<accession>A0A7X0HFX3</accession>
<feature type="region of interest" description="Disordered" evidence="1">
    <location>
        <begin position="406"/>
        <end position="426"/>
    </location>
</feature>
<dbReference type="PANTHER" id="PTHR40446:SF2">
    <property type="entry name" value="N-ACETYLGLUCOSAMINE-1-PHOSPHODIESTER ALPHA-N-ACETYLGLUCOSAMINIDASE"/>
    <property type="match status" value="1"/>
</dbReference>
<feature type="compositionally biased region" description="Basic and acidic residues" evidence="1">
    <location>
        <begin position="121"/>
        <end position="142"/>
    </location>
</feature>
<evidence type="ECO:0000256" key="1">
    <source>
        <dbReference type="SAM" id="MobiDB-lite"/>
    </source>
</evidence>
<feature type="signal peptide" evidence="2">
    <location>
        <begin position="1"/>
        <end position="29"/>
    </location>
</feature>
<feature type="compositionally biased region" description="Basic and acidic residues" evidence="1">
    <location>
        <begin position="406"/>
        <end position="418"/>
    </location>
</feature>
<evidence type="ECO:0000313" key="4">
    <source>
        <dbReference type="EMBL" id="MBB6436796.1"/>
    </source>
</evidence>
<evidence type="ECO:0000313" key="5">
    <source>
        <dbReference type="Proteomes" id="UP000540423"/>
    </source>
</evidence>
<feature type="region of interest" description="Disordered" evidence="1">
    <location>
        <begin position="121"/>
        <end position="145"/>
    </location>
</feature>
<proteinExistence type="predicted"/>
<gene>
    <name evidence="4" type="ORF">HNQ79_003269</name>
</gene>
<feature type="chain" id="PRO_5031385746" description="Phosphodiester glycosidase domain-containing protein" evidence="2">
    <location>
        <begin position="30"/>
        <end position="666"/>
    </location>
</feature>
<sequence length="666" mass="68120">MGPGVAGRGHVVFAAVAVLTMGAVPPSPAASSPGPGPGTVVGTLRPVAPPPGNAGPLGRGTAVQGRLLAAADGVETARASRPVAPGVRLTSYDRLESGKRLRLDMLSVDLGAGAARADHLSSGRVSERRKVSDLASRHDPGPGRRTVAAVNADFFDIRETGAPQGPGIKEGQLVNSPAAGANQAVGIGPGTAGRLLRLFFEGSVTLPGGPRALDAYNAANVPPGGIGAYTAGWGTADRALTVDRATPVAEAAVRGGRVVSVTERPGSGAIADGTTVLVGREAGAAELAALRPGDPVTLEYRTRTDSGTLPRTAVGGRELLVVDGEAQVHEGRGNNTAAPRTAVGFSRDGSMMQLMTVDGRQAASAGATLTKLGLLMKEAGAYNALNLDGGGSSTLVALAPGSDRLRVENSPSDGRERAVPNGIALTAPDGSGRLKGFWVEPRMRADTAPAVGPLRGGRPERVFPGLSRRLTAAGHDETYGPANGAPHWRTVRPTVGRVDSHGVFTARSTGTTEVRAERGSVGGGTHLTVLHPLVGIQATTRRVVLANAMASGTFGIVGLDAHSASAPVEPQDVSLEYDRSLFSVTDDGQGSFTVKSLTGSGAGRITARTRGVSTTLDVSVGLRERPAAGFGDATSWTLVALREARLGYGHPRRTHVYRTRPVLLYP</sequence>
<comment type="caution">
    <text evidence="4">The sequence shown here is derived from an EMBL/GenBank/DDBJ whole genome shotgun (WGS) entry which is preliminary data.</text>
</comment>
<feature type="domain" description="Phosphodiester glycosidase" evidence="3">
    <location>
        <begin position="249"/>
        <end position="425"/>
    </location>
</feature>
<keyword evidence="2" id="KW-0732">Signal</keyword>
<dbReference type="EMBL" id="JACHEM010000007">
    <property type="protein sequence ID" value="MBB6436796.1"/>
    <property type="molecule type" value="Genomic_DNA"/>
</dbReference>
<keyword evidence="5" id="KW-1185">Reference proteome</keyword>
<evidence type="ECO:0000256" key="2">
    <source>
        <dbReference type="SAM" id="SignalP"/>
    </source>
</evidence>
<dbReference type="InterPro" id="IPR018711">
    <property type="entry name" value="NAGPA"/>
</dbReference>
<dbReference type="PANTHER" id="PTHR40446">
    <property type="entry name" value="N-ACETYLGLUCOSAMINE-1-PHOSPHODIESTER ALPHA-N-ACETYLGLUCOSAMINIDASE"/>
    <property type="match status" value="1"/>
</dbReference>
<feature type="region of interest" description="Disordered" evidence="1">
    <location>
        <begin position="26"/>
        <end position="60"/>
    </location>
</feature>
<protein>
    <recommendedName>
        <fullName evidence="3">Phosphodiester glycosidase domain-containing protein</fullName>
    </recommendedName>
</protein>
<organism evidence="4 5">
    <name type="scientific">Streptomyces candidus</name>
    <dbReference type="NCBI Taxonomy" id="67283"/>
    <lineage>
        <taxon>Bacteria</taxon>
        <taxon>Bacillati</taxon>
        <taxon>Actinomycetota</taxon>
        <taxon>Actinomycetes</taxon>
        <taxon>Kitasatosporales</taxon>
        <taxon>Streptomycetaceae</taxon>
        <taxon>Streptomyces</taxon>
    </lineage>
</organism>
<feature type="compositionally biased region" description="Low complexity" evidence="1">
    <location>
        <begin position="29"/>
        <end position="43"/>
    </location>
</feature>
<reference evidence="4 5" key="1">
    <citation type="submission" date="2020-08" db="EMBL/GenBank/DDBJ databases">
        <title>Genomic Encyclopedia of Type Strains, Phase IV (KMG-IV): sequencing the most valuable type-strain genomes for metagenomic binning, comparative biology and taxonomic classification.</title>
        <authorList>
            <person name="Goeker M."/>
        </authorList>
    </citation>
    <scope>NUCLEOTIDE SEQUENCE [LARGE SCALE GENOMIC DNA]</scope>
    <source>
        <strain evidence="4 5">DSM 40141</strain>
    </source>
</reference>
<dbReference type="Pfam" id="PF09992">
    <property type="entry name" value="NAGPA"/>
    <property type="match status" value="1"/>
</dbReference>
<name>A0A7X0HFX3_9ACTN</name>
<evidence type="ECO:0000259" key="3">
    <source>
        <dbReference type="Pfam" id="PF09992"/>
    </source>
</evidence>
<dbReference type="AlphaFoldDB" id="A0A7X0HFX3"/>
<dbReference type="Proteomes" id="UP000540423">
    <property type="component" value="Unassembled WGS sequence"/>
</dbReference>